<feature type="transmembrane region" description="Helical" evidence="1">
    <location>
        <begin position="273"/>
        <end position="291"/>
    </location>
</feature>
<dbReference type="AlphaFoldDB" id="A0A0A1MWS1"/>
<evidence type="ECO:0000256" key="1">
    <source>
        <dbReference type="SAM" id="Phobius"/>
    </source>
</evidence>
<feature type="transmembrane region" description="Helical" evidence="1">
    <location>
        <begin position="204"/>
        <end position="223"/>
    </location>
</feature>
<feature type="transmembrane region" description="Helical" evidence="1">
    <location>
        <begin position="144"/>
        <end position="163"/>
    </location>
</feature>
<dbReference type="InterPro" id="IPR007349">
    <property type="entry name" value="DUF418"/>
</dbReference>
<dbReference type="PANTHER" id="PTHR30590:SF2">
    <property type="entry name" value="INNER MEMBRANE PROTEIN"/>
    <property type="match status" value="1"/>
</dbReference>
<dbReference type="EMBL" id="CDGG01000001">
    <property type="protein sequence ID" value="CEI84029.1"/>
    <property type="molecule type" value="Genomic_DNA"/>
</dbReference>
<evidence type="ECO:0000313" key="4">
    <source>
        <dbReference type="Proteomes" id="UP000040453"/>
    </source>
</evidence>
<sequence>MQPYQGNKRLEWIDAARGFAIFGIFMVNIGAFSAPYFLYGGAEDAWTAKIDQYSLFFIDIFFQASFYTLFSILFGFGIQIQKDSLDKKDISPYGFFGRRLGVLIIFGIIHAFAIWSGDILLTYGTMGFLLLFFLYSGEKVLMGWAIGLLGASTLALTGLQYAARNFIDISYTAEINQAFQSYQSNDFSIILAQNFQDWQLSNGIFSFFLFPFIFLPLFLFGMYLARKRWFHEPLVHKGILKKVWVISLVVFIVFKIGPYTFGNPLWFSLVQDNIGGTASAVFYLTSITLLWEKDRAQKVLGVLKPIGKMALSNYLLQSIISFWLFYGIGFGLYGEIRPVHQIGLVIVIFCLQIIGSMIWLRYFRFGPVEWAWRSITYKKLQPMKR</sequence>
<organism evidence="3 4">
    <name type="scientific">Oceanobacillus oncorhynchi</name>
    <dbReference type="NCBI Taxonomy" id="545501"/>
    <lineage>
        <taxon>Bacteria</taxon>
        <taxon>Bacillati</taxon>
        <taxon>Bacillota</taxon>
        <taxon>Bacilli</taxon>
        <taxon>Bacillales</taxon>
        <taxon>Bacillaceae</taxon>
        <taxon>Oceanobacillus</taxon>
    </lineage>
</organism>
<dbReference type="InterPro" id="IPR052529">
    <property type="entry name" value="Bact_Transport_Assoc"/>
</dbReference>
<protein>
    <recommendedName>
        <fullName evidence="2">DUF418 domain-containing protein</fullName>
    </recommendedName>
</protein>
<keyword evidence="1" id="KW-0812">Transmembrane</keyword>
<keyword evidence="4" id="KW-1185">Reference proteome</keyword>
<feature type="transmembrane region" description="Helical" evidence="1">
    <location>
        <begin position="120"/>
        <end position="137"/>
    </location>
</feature>
<dbReference type="Proteomes" id="UP000040453">
    <property type="component" value="Unassembled WGS sequence"/>
</dbReference>
<feature type="transmembrane region" description="Helical" evidence="1">
    <location>
        <begin position="53"/>
        <end position="76"/>
    </location>
</feature>
<dbReference type="RefSeq" id="WP_042534598.1">
    <property type="nucleotide sequence ID" value="NZ_CAXOIH010000001.1"/>
</dbReference>
<proteinExistence type="predicted"/>
<dbReference type="Pfam" id="PF04235">
    <property type="entry name" value="DUF418"/>
    <property type="match status" value="1"/>
</dbReference>
<keyword evidence="1" id="KW-1133">Transmembrane helix</keyword>
<feature type="transmembrane region" description="Helical" evidence="1">
    <location>
        <begin position="243"/>
        <end position="261"/>
    </location>
</feature>
<feature type="transmembrane region" description="Helical" evidence="1">
    <location>
        <begin position="311"/>
        <end position="333"/>
    </location>
</feature>
<feature type="domain" description="DUF418" evidence="2">
    <location>
        <begin position="224"/>
        <end position="379"/>
    </location>
</feature>
<evidence type="ECO:0000313" key="3">
    <source>
        <dbReference type="EMBL" id="CEI84029.1"/>
    </source>
</evidence>
<name>A0A0A1MWS1_9BACI</name>
<feature type="transmembrane region" description="Helical" evidence="1">
    <location>
        <begin position="339"/>
        <end position="360"/>
    </location>
</feature>
<feature type="transmembrane region" description="Helical" evidence="1">
    <location>
        <begin position="20"/>
        <end position="41"/>
    </location>
</feature>
<evidence type="ECO:0000259" key="2">
    <source>
        <dbReference type="Pfam" id="PF04235"/>
    </source>
</evidence>
<feature type="transmembrane region" description="Helical" evidence="1">
    <location>
        <begin position="96"/>
        <end position="114"/>
    </location>
</feature>
<reference evidence="3 4" key="1">
    <citation type="submission" date="2014-11" db="EMBL/GenBank/DDBJ databases">
        <authorList>
            <person name="Urmite Genomes Urmite Genomes"/>
        </authorList>
    </citation>
    <scope>NUCLEOTIDE SEQUENCE [LARGE SCALE GENOMIC DNA]</scope>
    <source>
        <strain evidence="3 4">Oc5</strain>
    </source>
</reference>
<keyword evidence="1" id="KW-0472">Membrane</keyword>
<dbReference type="PANTHER" id="PTHR30590">
    <property type="entry name" value="INNER MEMBRANE PROTEIN"/>
    <property type="match status" value="1"/>
</dbReference>
<dbReference type="STRING" id="545501.BN997_03962"/>
<accession>A0A0A1MWS1</accession>
<gene>
    <name evidence="3" type="ORF">BN997_03962</name>
</gene>